<organism evidence="1 2">
    <name type="scientific">Lacticaseibacillus nasuensis JCM 17158</name>
    <dbReference type="NCBI Taxonomy" id="1291734"/>
    <lineage>
        <taxon>Bacteria</taxon>
        <taxon>Bacillati</taxon>
        <taxon>Bacillota</taxon>
        <taxon>Bacilli</taxon>
        <taxon>Lactobacillales</taxon>
        <taxon>Lactobacillaceae</taxon>
        <taxon>Lacticaseibacillus</taxon>
    </lineage>
</organism>
<evidence type="ECO:0000313" key="2">
    <source>
        <dbReference type="Proteomes" id="UP000051804"/>
    </source>
</evidence>
<dbReference type="RefSeq" id="WP_056950621.1">
    <property type="nucleotide sequence ID" value="NZ_AZDJ01000013.1"/>
</dbReference>
<dbReference type="PATRIC" id="fig|1291734.4.peg.1212"/>
<dbReference type="Proteomes" id="UP000051804">
    <property type="component" value="Unassembled WGS sequence"/>
</dbReference>
<dbReference type="STRING" id="1291734.FD02_GL001181"/>
<dbReference type="SUPFAM" id="SSF74650">
    <property type="entry name" value="Galactose mutarotase-like"/>
    <property type="match status" value="1"/>
</dbReference>
<dbReference type="OrthoDB" id="9795355at2"/>
<dbReference type="CDD" id="cd09024">
    <property type="entry name" value="Aldose_epim_lacX"/>
    <property type="match status" value="1"/>
</dbReference>
<dbReference type="AlphaFoldDB" id="A0A0R1JQE1"/>
<dbReference type="EMBL" id="AZDJ01000013">
    <property type="protein sequence ID" value="KRK73323.1"/>
    <property type="molecule type" value="Genomic_DNA"/>
</dbReference>
<dbReference type="InterPro" id="IPR008183">
    <property type="entry name" value="Aldose_1/G6P_1-epimerase"/>
</dbReference>
<protein>
    <submittedName>
        <fullName evidence="1">Galactose mutarotase-like protein</fullName>
    </submittedName>
</protein>
<comment type="caution">
    <text evidence="1">The sequence shown here is derived from an EMBL/GenBank/DDBJ whole genome shotgun (WGS) entry which is preliminary data.</text>
</comment>
<proteinExistence type="predicted"/>
<keyword evidence="2" id="KW-1185">Reference proteome</keyword>
<dbReference type="InterPro" id="IPR011013">
    <property type="entry name" value="Gal_mutarotase_sf_dom"/>
</dbReference>
<dbReference type="GO" id="GO:0016853">
    <property type="term" value="F:isomerase activity"/>
    <property type="evidence" value="ECO:0007669"/>
    <property type="project" value="InterPro"/>
</dbReference>
<dbReference type="PANTHER" id="PTHR11122">
    <property type="entry name" value="APOSPORY-ASSOCIATED PROTEIN C-RELATED"/>
    <property type="match status" value="1"/>
</dbReference>
<accession>A0A0R1JQE1</accession>
<dbReference type="Pfam" id="PF01263">
    <property type="entry name" value="Aldose_epim"/>
    <property type="match status" value="1"/>
</dbReference>
<dbReference type="GO" id="GO:0030246">
    <property type="term" value="F:carbohydrate binding"/>
    <property type="evidence" value="ECO:0007669"/>
    <property type="project" value="InterPro"/>
</dbReference>
<evidence type="ECO:0000313" key="1">
    <source>
        <dbReference type="EMBL" id="KRK73323.1"/>
    </source>
</evidence>
<dbReference type="PANTHER" id="PTHR11122:SF13">
    <property type="entry name" value="GLUCOSE-6-PHOSPHATE 1-EPIMERASE"/>
    <property type="match status" value="1"/>
</dbReference>
<dbReference type="InterPro" id="IPR037481">
    <property type="entry name" value="LacX"/>
</dbReference>
<dbReference type="GO" id="GO:0005975">
    <property type="term" value="P:carbohydrate metabolic process"/>
    <property type="evidence" value="ECO:0007669"/>
    <property type="project" value="InterPro"/>
</dbReference>
<dbReference type="Gene3D" id="2.70.98.10">
    <property type="match status" value="1"/>
</dbReference>
<dbReference type="InterPro" id="IPR014718">
    <property type="entry name" value="GH-type_carb-bd"/>
</dbReference>
<reference evidence="1 2" key="1">
    <citation type="journal article" date="2015" name="Genome Announc.">
        <title>Expanding the biotechnology potential of lactobacilli through comparative genomics of 213 strains and associated genera.</title>
        <authorList>
            <person name="Sun Z."/>
            <person name="Harris H.M."/>
            <person name="McCann A."/>
            <person name="Guo C."/>
            <person name="Argimon S."/>
            <person name="Zhang W."/>
            <person name="Yang X."/>
            <person name="Jeffery I.B."/>
            <person name="Cooney J.C."/>
            <person name="Kagawa T.F."/>
            <person name="Liu W."/>
            <person name="Song Y."/>
            <person name="Salvetti E."/>
            <person name="Wrobel A."/>
            <person name="Rasinkangas P."/>
            <person name="Parkhill J."/>
            <person name="Rea M.C."/>
            <person name="O'Sullivan O."/>
            <person name="Ritari J."/>
            <person name="Douillard F.P."/>
            <person name="Paul Ross R."/>
            <person name="Yang R."/>
            <person name="Briner A.E."/>
            <person name="Felis G.E."/>
            <person name="de Vos W.M."/>
            <person name="Barrangou R."/>
            <person name="Klaenhammer T.R."/>
            <person name="Caufield P.W."/>
            <person name="Cui Y."/>
            <person name="Zhang H."/>
            <person name="O'Toole P.W."/>
        </authorList>
    </citation>
    <scope>NUCLEOTIDE SEQUENCE [LARGE SCALE GENOMIC DNA]</scope>
    <source>
        <strain evidence="1 2">JCM 17158</strain>
    </source>
</reference>
<name>A0A0R1JQE1_9LACO</name>
<sequence>MVTLTNDFLTVTIATHGAELTSIKDNHTHLEYLWQADPASWGRHAPVLFPIVGSLKDDTYRYQGQSYHLTQHGFARDSEFTVSAQSADSATFTLTDSPATRAKYPFAFTLQLIYALDNNSLRVTYRVDNPAQSPMYFGIGGHPAFRVPLAPDTAYDDYYLEFDPRKSRVIIPLRDGRIDYDQRTLAGTDVNQQISHAGFAQDAQIYELNGRSSLSIKSDRTPHGVTVTTADAPFIGVWSQYPNLGDFVCLEPWWGIADTVDATGELTEKFGINTLAGGATFEHGFGITIF</sequence>
<gene>
    <name evidence="1" type="ORF">FD02_GL001181</name>
</gene>